<evidence type="ECO:0000256" key="4">
    <source>
        <dbReference type="ARBA" id="ARBA00010617"/>
    </source>
</evidence>
<evidence type="ECO:0000313" key="15">
    <source>
        <dbReference type="EMBL" id="KAF2899554.1"/>
    </source>
</evidence>
<comment type="caution">
    <text evidence="15">The sequence shown here is derived from an EMBL/GenBank/DDBJ whole genome shotgun (WGS) entry which is preliminary data.</text>
</comment>
<dbReference type="GO" id="GO:0005789">
    <property type="term" value="C:endoplasmic reticulum membrane"/>
    <property type="evidence" value="ECO:0007669"/>
    <property type="project" value="UniProtKB-SubCell"/>
</dbReference>
<evidence type="ECO:0000256" key="8">
    <source>
        <dbReference type="ARBA" id="ARBA00022848"/>
    </source>
</evidence>
<gene>
    <name evidence="15" type="ORF">ILUMI_06628</name>
</gene>
<dbReference type="InterPro" id="IPR050476">
    <property type="entry name" value="Insect_CytP450_Detox"/>
</dbReference>
<evidence type="ECO:0000256" key="7">
    <source>
        <dbReference type="ARBA" id="ARBA00022824"/>
    </source>
</evidence>
<name>A0A8K0D819_IGNLU</name>
<keyword evidence="5 13" id="KW-0349">Heme</keyword>
<evidence type="ECO:0000256" key="5">
    <source>
        <dbReference type="ARBA" id="ARBA00022617"/>
    </source>
</evidence>
<dbReference type="InterPro" id="IPR001128">
    <property type="entry name" value="Cyt_P450"/>
</dbReference>
<dbReference type="InterPro" id="IPR017972">
    <property type="entry name" value="Cyt_P450_CS"/>
</dbReference>
<dbReference type="PRINTS" id="PR00463">
    <property type="entry name" value="EP450I"/>
</dbReference>
<reference evidence="15" key="1">
    <citation type="submission" date="2019-08" db="EMBL/GenBank/DDBJ databases">
        <title>The genome of the North American firefly Photinus pyralis.</title>
        <authorList>
            <consortium name="Photinus pyralis genome working group"/>
            <person name="Fallon T.R."/>
            <person name="Sander Lower S.E."/>
            <person name="Weng J.-K."/>
        </authorList>
    </citation>
    <scope>NUCLEOTIDE SEQUENCE</scope>
    <source>
        <strain evidence="15">TRF0915ILg1</strain>
        <tissue evidence="15">Whole body</tissue>
    </source>
</reference>
<dbReference type="PANTHER" id="PTHR24292:SF54">
    <property type="entry name" value="CYP9F3-RELATED"/>
    <property type="match status" value="1"/>
</dbReference>
<keyword evidence="6 13" id="KW-0479">Metal-binding</keyword>
<evidence type="ECO:0000256" key="6">
    <source>
        <dbReference type="ARBA" id="ARBA00022723"/>
    </source>
</evidence>
<sequence length="527" mass="60763">MWLIVLISILACIIYFLGIKPYKHWAQKEIPYIQPVPFFGNLASSALQRKAFADLLQDFYFAHTDQRYVGFYQFTTPVLLIRDPDLIKQIAIKDFDVFPEHRTFVSDEVDPLWSRNLFSIKGLTKWQHMRSTLSPSFTSSKMKMMFNLIKDCSKQFIKHYQREGDIMTLEMKDTFTRFTNDVIASTAFGVECNSLDNPNNEFYLMGKDAANISGIRGLRFLLSTLSPTIMKVLKLGIFSKEVRTFFRSLIKETISVREKNGVIRPDMLHLLMEARKGRIKDSNDNTTDTGFAVVQEFVKSSSKLQKPQITDEDITAQALIFFLGGFETVSTFMCFTTYELAIDTDIQDRLRKEIDEVYDNANGDITYEDLLGMKYLDMVVSESLRKWSPGIALDRISVKPYTIEPVLPNEKRITLETGANVWIPVYAIHRDPKYYPDPEKFDPERFSDENKHNIKPFTYIPFGSGPRNCIGSRFALLEGKLILAEIIRNFEIVPVEKTQIPMKLSKTNLRPLAEKGFWLGLKPRAHT</sequence>
<keyword evidence="10 13" id="KW-0408">Iron</keyword>
<dbReference type="PRINTS" id="PR00385">
    <property type="entry name" value="P450"/>
</dbReference>
<evidence type="ECO:0000256" key="10">
    <source>
        <dbReference type="ARBA" id="ARBA00023004"/>
    </source>
</evidence>
<dbReference type="CDD" id="cd11056">
    <property type="entry name" value="CYP6-like"/>
    <property type="match status" value="1"/>
</dbReference>
<dbReference type="PROSITE" id="PS00086">
    <property type="entry name" value="CYTOCHROME_P450"/>
    <property type="match status" value="1"/>
</dbReference>
<dbReference type="InterPro" id="IPR002401">
    <property type="entry name" value="Cyt_P450_E_grp-I"/>
</dbReference>
<evidence type="ECO:0000256" key="2">
    <source>
        <dbReference type="ARBA" id="ARBA00004174"/>
    </source>
</evidence>
<organism evidence="15 16">
    <name type="scientific">Ignelater luminosus</name>
    <name type="common">Cucubano</name>
    <name type="synonym">Pyrophorus luminosus</name>
    <dbReference type="NCBI Taxonomy" id="2038154"/>
    <lineage>
        <taxon>Eukaryota</taxon>
        <taxon>Metazoa</taxon>
        <taxon>Ecdysozoa</taxon>
        <taxon>Arthropoda</taxon>
        <taxon>Hexapoda</taxon>
        <taxon>Insecta</taxon>
        <taxon>Pterygota</taxon>
        <taxon>Neoptera</taxon>
        <taxon>Endopterygota</taxon>
        <taxon>Coleoptera</taxon>
        <taxon>Polyphaga</taxon>
        <taxon>Elateriformia</taxon>
        <taxon>Elateroidea</taxon>
        <taxon>Elateridae</taxon>
        <taxon>Agrypninae</taxon>
        <taxon>Pyrophorini</taxon>
        <taxon>Ignelater</taxon>
    </lineage>
</organism>
<comment type="subcellular location">
    <subcellularLocation>
        <location evidence="3">Endoplasmic reticulum membrane</location>
        <topology evidence="3">Peripheral membrane protein</topology>
    </subcellularLocation>
    <subcellularLocation>
        <location evidence="2">Microsome membrane</location>
        <topology evidence="2">Peripheral membrane protein</topology>
    </subcellularLocation>
</comment>
<evidence type="ECO:0000256" key="3">
    <source>
        <dbReference type="ARBA" id="ARBA00004406"/>
    </source>
</evidence>
<dbReference type="GO" id="GO:0020037">
    <property type="term" value="F:heme binding"/>
    <property type="evidence" value="ECO:0007669"/>
    <property type="project" value="InterPro"/>
</dbReference>
<keyword evidence="16" id="KW-1185">Reference proteome</keyword>
<dbReference type="OrthoDB" id="2789670at2759"/>
<dbReference type="InterPro" id="IPR036396">
    <property type="entry name" value="Cyt_P450_sf"/>
</dbReference>
<keyword evidence="11 14" id="KW-0503">Monooxygenase</keyword>
<evidence type="ECO:0000313" key="16">
    <source>
        <dbReference type="Proteomes" id="UP000801492"/>
    </source>
</evidence>
<keyword evidence="12" id="KW-0472">Membrane</keyword>
<evidence type="ECO:0008006" key="17">
    <source>
        <dbReference type="Google" id="ProtNLM"/>
    </source>
</evidence>
<keyword evidence="9 14" id="KW-0560">Oxidoreductase</keyword>
<dbReference type="Pfam" id="PF00067">
    <property type="entry name" value="p450"/>
    <property type="match status" value="1"/>
</dbReference>
<dbReference type="Gene3D" id="1.10.630.10">
    <property type="entry name" value="Cytochrome P450"/>
    <property type="match status" value="1"/>
</dbReference>
<comment type="cofactor">
    <cofactor evidence="1 13">
        <name>heme</name>
        <dbReference type="ChEBI" id="CHEBI:30413"/>
    </cofactor>
</comment>
<dbReference type="GO" id="GO:0016705">
    <property type="term" value="F:oxidoreductase activity, acting on paired donors, with incorporation or reduction of molecular oxygen"/>
    <property type="evidence" value="ECO:0007669"/>
    <property type="project" value="InterPro"/>
</dbReference>
<dbReference type="AlphaFoldDB" id="A0A8K0D819"/>
<proteinExistence type="inferred from homology"/>
<dbReference type="PANTHER" id="PTHR24292">
    <property type="entry name" value="CYTOCHROME P450"/>
    <property type="match status" value="1"/>
</dbReference>
<dbReference type="EMBL" id="VTPC01002751">
    <property type="protein sequence ID" value="KAF2899554.1"/>
    <property type="molecule type" value="Genomic_DNA"/>
</dbReference>
<dbReference type="GO" id="GO:0005506">
    <property type="term" value="F:iron ion binding"/>
    <property type="evidence" value="ECO:0007669"/>
    <property type="project" value="InterPro"/>
</dbReference>
<protein>
    <recommendedName>
        <fullName evidence="17">Cytochrome P450</fullName>
    </recommendedName>
</protein>
<dbReference type="FunFam" id="1.10.630.10:FF:000042">
    <property type="entry name" value="Cytochrome P450"/>
    <property type="match status" value="1"/>
</dbReference>
<keyword evidence="7" id="KW-0256">Endoplasmic reticulum</keyword>
<evidence type="ECO:0000256" key="14">
    <source>
        <dbReference type="RuleBase" id="RU000461"/>
    </source>
</evidence>
<evidence type="ECO:0000256" key="9">
    <source>
        <dbReference type="ARBA" id="ARBA00023002"/>
    </source>
</evidence>
<dbReference type="GO" id="GO:0004497">
    <property type="term" value="F:monooxygenase activity"/>
    <property type="evidence" value="ECO:0007669"/>
    <property type="project" value="UniProtKB-KW"/>
</dbReference>
<feature type="binding site" description="axial binding residue" evidence="13">
    <location>
        <position position="469"/>
    </location>
    <ligand>
        <name>heme</name>
        <dbReference type="ChEBI" id="CHEBI:30413"/>
    </ligand>
    <ligandPart>
        <name>Fe</name>
        <dbReference type="ChEBI" id="CHEBI:18248"/>
    </ligandPart>
</feature>
<evidence type="ECO:0000256" key="1">
    <source>
        <dbReference type="ARBA" id="ARBA00001971"/>
    </source>
</evidence>
<evidence type="ECO:0000256" key="11">
    <source>
        <dbReference type="ARBA" id="ARBA00023033"/>
    </source>
</evidence>
<dbReference type="SUPFAM" id="SSF48264">
    <property type="entry name" value="Cytochrome P450"/>
    <property type="match status" value="1"/>
</dbReference>
<comment type="similarity">
    <text evidence="4 14">Belongs to the cytochrome P450 family.</text>
</comment>
<evidence type="ECO:0000256" key="12">
    <source>
        <dbReference type="ARBA" id="ARBA00023136"/>
    </source>
</evidence>
<dbReference type="Proteomes" id="UP000801492">
    <property type="component" value="Unassembled WGS sequence"/>
</dbReference>
<evidence type="ECO:0000256" key="13">
    <source>
        <dbReference type="PIRSR" id="PIRSR602401-1"/>
    </source>
</evidence>
<accession>A0A8K0D819</accession>
<keyword evidence="8" id="KW-0492">Microsome</keyword>